<evidence type="ECO:0000313" key="5">
    <source>
        <dbReference type="Proteomes" id="UP000245998"/>
    </source>
</evidence>
<proteinExistence type="predicted"/>
<dbReference type="NCBIfam" id="NF005243">
    <property type="entry name" value="PRK06753.1"/>
    <property type="match status" value="1"/>
</dbReference>
<sequence length="385" mass="43296">MKKIIVIGGGIGGLSAALMLESKGFYVKLFEAARHLQPVGAGLGVGSNALKALYEAGIGAQIDKLGNPLKILDFRDSSDRLLNEMDVEALSKKEGVNSVAIHRAELHEQLYRAIRPGTIELNKKCIAFRQYEESAEVTFEDGSVAEGDYVIAADGIHSLFRQKLVPNSVPRYAGYTCWRGVVDETDIPYDKQTSTEIWGKEGRFGIVPLKNKRVYWFACVNAKRNDQKYRQFRVEDVARHFDSFSPRVSELIRETDDGRLLHHDILDIKPLNQFVFGRIILLGDAAHATTPNMGQGAGQAIEDAIVLANCLSSHKNFQDAFKTYEKKRIKRTKKIITMSRRIGAGAQLENKTVIWVRNKLFKFVPKSLLIKRFQFVHETDLRGTE</sequence>
<dbReference type="InterPro" id="IPR002938">
    <property type="entry name" value="FAD-bd"/>
</dbReference>
<evidence type="ECO:0000259" key="3">
    <source>
        <dbReference type="Pfam" id="PF01494"/>
    </source>
</evidence>
<dbReference type="SUPFAM" id="SSF54373">
    <property type="entry name" value="FAD-linked reductases, C-terminal domain"/>
    <property type="match status" value="1"/>
</dbReference>
<dbReference type="OrthoDB" id="9766816at2"/>
<name>A0A2U1JPF1_9BACI</name>
<dbReference type="PANTHER" id="PTHR13789">
    <property type="entry name" value="MONOOXYGENASE"/>
    <property type="match status" value="1"/>
</dbReference>
<feature type="domain" description="FAD-binding" evidence="3">
    <location>
        <begin position="3"/>
        <end position="337"/>
    </location>
</feature>
<accession>A0A2U1JPF1</accession>
<dbReference type="Gene3D" id="3.50.50.60">
    <property type="entry name" value="FAD/NAD(P)-binding domain"/>
    <property type="match status" value="1"/>
</dbReference>
<evidence type="ECO:0000256" key="2">
    <source>
        <dbReference type="ARBA" id="ARBA00023033"/>
    </source>
</evidence>
<reference evidence="4 5" key="1">
    <citation type="submission" date="2018-04" db="EMBL/GenBank/DDBJ databases">
        <title>Camelliibacillus theae gen. nov., sp. nov., isolated from Pu'er tea.</title>
        <authorList>
            <person name="Niu L."/>
        </authorList>
    </citation>
    <scope>NUCLEOTIDE SEQUENCE [LARGE SCALE GENOMIC DNA]</scope>
    <source>
        <strain evidence="4 5">T8</strain>
    </source>
</reference>
<comment type="caution">
    <text evidence="4">The sequence shown here is derived from an EMBL/GenBank/DDBJ whole genome shotgun (WGS) entry which is preliminary data.</text>
</comment>
<dbReference type="Proteomes" id="UP000245998">
    <property type="component" value="Unassembled WGS sequence"/>
</dbReference>
<keyword evidence="5" id="KW-1185">Reference proteome</keyword>
<evidence type="ECO:0000313" key="4">
    <source>
        <dbReference type="EMBL" id="PWA07056.1"/>
    </source>
</evidence>
<evidence type="ECO:0000256" key="1">
    <source>
        <dbReference type="ARBA" id="ARBA00023002"/>
    </source>
</evidence>
<dbReference type="SUPFAM" id="SSF51905">
    <property type="entry name" value="FAD/NAD(P)-binding domain"/>
    <property type="match status" value="1"/>
</dbReference>
<keyword evidence="2 4" id="KW-0503">Monooxygenase</keyword>
<dbReference type="Pfam" id="PF01494">
    <property type="entry name" value="FAD_binding_3"/>
    <property type="match status" value="1"/>
</dbReference>
<gene>
    <name evidence="4" type="ORF">DCC39_16985</name>
</gene>
<keyword evidence="1" id="KW-0560">Oxidoreductase</keyword>
<organism evidence="4 5">
    <name type="scientific">Pueribacillus theae</name>
    <dbReference type="NCBI Taxonomy" id="2171751"/>
    <lineage>
        <taxon>Bacteria</taxon>
        <taxon>Bacillati</taxon>
        <taxon>Bacillota</taxon>
        <taxon>Bacilli</taxon>
        <taxon>Bacillales</taxon>
        <taxon>Bacillaceae</taxon>
        <taxon>Pueribacillus</taxon>
    </lineage>
</organism>
<dbReference type="RefSeq" id="WP_116556092.1">
    <property type="nucleotide sequence ID" value="NZ_QCZG01000054.1"/>
</dbReference>
<dbReference type="InterPro" id="IPR036188">
    <property type="entry name" value="FAD/NAD-bd_sf"/>
</dbReference>
<protein>
    <submittedName>
        <fullName evidence="4">Monooxygenase</fullName>
    </submittedName>
</protein>
<dbReference type="InterPro" id="IPR050493">
    <property type="entry name" value="FAD-dep_Monooxygenase_BioMet"/>
</dbReference>
<dbReference type="AlphaFoldDB" id="A0A2U1JPF1"/>
<dbReference type="PRINTS" id="PR00420">
    <property type="entry name" value="RNGMNOXGNASE"/>
</dbReference>
<dbReference type="EMBL" id="QCZG01000054">
    <property type="protein sequence ID" value="PWA07056.1"/>
    <property type="molecule type" value="Genomic_DNA"/>
</dbReference>
<dbReference type="GO" id="GO:0004497">
    <property type="term" value="F:monooxygenase activity"/>
    <property type="evidence" value="ECO:0007669"/>
    <property type="project" value="UniProtKB-KW"/>
</dbReference>
<dbReference type="GO" id="GO:0071949">
    <property type="term" value="F:FAD binding"/>
    <property type="evidence" value="ECO:0007669"/>
    <property type="project" value="InterPro"/>
</dbReference>
<dbReference type="PANTHER" id="PTHR13789:SF309">
    <property type="entry name" value="PUTATIVE (AFU_ORTHOLOGUE AFUA_6G14510)-RELATED"/>
    <property type="match status" value="1"/>
</dbReference>